<reference evidence="1 2" key="1">
    <citation type="journal article" date="2016" name="FEMS Microbiol. Lett.">
        <title>Characterization of LysPBC4, a novel Bacillus cereus-specific endolysin of bacteriophage PBC4.</title>
        <authorList>
            <person name="Na H."/>
            <person name="Kong M."/>
            <person name="Ryu S."/>
        </authorList>
    </citation>
    <scope>NUCLEOTIDE SEQUENCE [LARGE SCALE GENOMIC DNA]</scope>
</reference>
<name>A0A1D6X854_9CAUD</name>
<keyword evidence="2" id="KW-1185">Reference proteome</keyword>
<protein>
    <submittedName>
        <fullName evidence="1">Uncharacterized protein</fullName>
    </submittedName>
</protein>
<accession>A0A1D6X854</accession>
<organism evidence="1 2">
    <name type="scientific">Bacillus phage PBC4</name>
    <dbReference type="NCBI Taxonomy" id="1675028"/>
    <lineage>
        <taxon>Viruses</taxon>
        <taxon>Duplodnaviria</taxon>
        <taxon>Heunggongvirae</taxon>
        <taxon>Uroviricota</taxon>
        <taxon>Caudoviricetes</taxon>
        <taxon>Sejongvirinae</taxon>
        <taxon>Yihwangvirus</taxon>
        <taxon>Yihwangvirus PBC4</taxon>
    </lineage>
</organism>
<evidence type="ECO:0000313" key="2">
    <source>
        <dbReference type="Proteomes" id="UP000224963"/>
    </source>
</evidence>
<sequence length="143" mass="16836">MRNNPMVKPMYETMRRDVKMTIDKVGEEVVFEWTEMTGGVWNEIYEIWEGGVIEKKFYKEMGIGKIYWYKEDLIEVEYGKLNVGDCIVRFVYDSPVFDILRGKHNVVFVYKNQRFAFNSPFDIGDSVQGKMTCKVIRGTKSTE</sequence>
<gene>
    <name evidence="1" type="ORF">PBC4_014</name>
</gene>
<dbReference type="EMBL" id="KT070866">
    <property type="protein sequence ID" value="AKQ08206.1"/>
    <property type="molecule type" value="Genomic_DNA"/>
</dbReference>
<dbReference type="Proteomes" id="UP000224963">
    <property type="component" value="Segment"/>
</dbReference>
<evidence type="ECO:0000313" key="1">
    <source>
        <dbReference type="EMBL" id="AKQ08206.1"/>
    </source>
</evidence>
<proteinExistence type="predicted"/>